<dbReference type="GeneID" id="20822975"/>
<dbReference type="KEGG" id="nte:NEUTE1DRAFT116207"/>
<dbReference type="AlphaFoldDB" id="F8MG11"/>
<dbReference type="HOGENOM" id="CLU_3014719_0_0_1"/>
<dbReference type="VEuPathDB" id="FungiDB:NEUTE1DRAFT_116207"/>
<protein>
    <submittedName>
        <fullName evidence="2">Uncharacterized protein</fullName>
    </submittedName>
</protein>
<evidence type="ECO:0000256" key="1">
    <source>
        <dbReference type="SAM" id="MobiDB-lite"/>
    </source>
</evidence>
<reference evidence="3" key="1">
    <citation type="journal article" date="2011" name="Genetics">
        <title>Massive changes in genome architecture accompany the transition to self-fertility in the filamentous fungus Neurospora tetrasperma.</title>
        <authorList>
            <person name="Ellison C.E."/>
            <person name="Stajich J.E."/>
            <person name="Jacobson D.J."/>
            <person name="Natvig D.O."/>
            <person name="Lapidus A."/>
            <person name="Foster B."/>
            <person name="Aerts A."/>
            <person name="Riley R."/>
            <person name="Lindquist E.A."/>
            <person name="Grigoriev I.V."/>
            <person name="Taylor J.W."/>
        </authorList>
    </citation>
    <scope>NUCLEOTIDE SEQUENCE [LARGE SCALE GENOMIC DNA]</scope>
    <source>
        <strain evidence="3">FGSC 2508 / P0657</strain>
    </source>
</reference>
<feature type="region of interest" description="Disordered" evidence="1">
    <location>
        <begin position="42"/>
        <end position="68"/>
    </location>
</feature>
<dbReference type="RefSeq" id="XP_009848894.1">
    <property type="nucleotide sequence ID" value="XM_009850592.1"/>
</dbReference>
<dbReference type="Proteomes" id="UP000008065">
    <property type="component" value="Unassembled WGS sequence"/>
</dbReference>
<keyword evidence="3" id="KW-1185">Reference proteome</keyword>
<evidence type="ECO:0000313" key="3">
    <source>
        <dbReference type="Proteomes" id="UP000008065"/>
    </source>
</evidence>
<accession>F8MG11</accession>
<gene>
    <name evidence="2" type="ORF">NEUTE1DRAFT_116207</name>
</gene>
<sequence>MMYANAGPYSVLVLKVWGDWGNWGSAPVADHGSWIAEDGEEWGCSTRETQSRRRAGYGGLSWPRINSS</sequence>
<dbReference type="EMBL" id="GL891303">
    <property type="protein sequence ID" value="EGO58539.1"/>
    <property type="molecule type" value="Genomic_DNA"/>
</dbReference>
<proteinExistence type="predicted"/>
<evidence type="ECO:0000313" key="2">
    <source>
        <dbReference type="EMBL" id="EGO58539.1"/>
    </source>
</evidence>
<organism evidence="2 3">
    <name type="scientific">Neurospora tetrasperma (strain FGSC 2508 / ATCC MYA-4615 / P0657)</name>
    <dbReference type="NCBI Taxonomy" id="510951"/>
    <lineage>
        <taxon>Eukaryota</taxon>
        <taxon>Fungi</taxon>
        <taxon>Dikarya</taxon>
        <taxon>Ascomycota</taxon>
        <taxon>Pezizomycotina</taxon>
        <taxon>Sordariomycetes</taxon>
        <taxon>Sordariomycetidae</taxon>
        <taxon>Sordariales</taxon>
        <taxon>Sordariaceae</taxon>
        <taxon>Neurospora</taxon>
    </lineage>
</organism>
<name>F8MG11_NEUT8</name>